<accession>E1Y3Y1</accession>
<evidence type="ECO:0000313" key="2">
    <source>
        <dbReference type="Proteomes" id="UP000006684"/>
    </source>
</evidence>
<dbReference type="RefSeq" id="YP_007002861.1">
    <property type="nucleotide sequence ID" value="NC_019454.1"/>
</dbReference>
<dbReference type="GeneID" id="14006731"/>
<dbReference type="KEGG" id="vg:14006731"/>
<keyword evidence="2" id="KW-1185">Reference proteome</keyword>
<evidence type="ECO:0000313" key="1">
    <source>
        <dbReference type="EMBL" id="CBW54766.1"/>
    </source>
</evidence>
<proteinExistence type="predicted"/>
<dbReference type="Proteomes" id="UP000006684">
    <property type="component" value="Segment"/>
</dbReference>
<dbReference type="OrthoDB" id="38623at10239"/>
<organism evidence="1 2">
    <name type="scientific">Pantoea phage LIMElight</name>
    <dbReference type="NCBI Taxonomy" id="881915"/>
    <lineage>
        <taxon>Viruses</taxon>
        <taxon>Duplodnaviria</taxon>
        <taxon>Heunggongvirae</taxon>
        <taxon>Uroviricota</taxon>
        <taxon>Caudoviricetes</taxon>
        <taxon>Autographivirales</taxon>
        <taxon>Autoscriptoviridae</taxon>
        <taxon>Slopekvirinae</taxon>
        <taxon>Limelightvirus</taxon>
        <taxon>Limelightvirus limelight</taxon>
    </lineage>
</organism>
<reference evidence="2" key="1">
    <citation type="journal article" date="2011" name="Appl. Environ. Microbiol.">
        <title>Bacteriophages LIMElight and LIMEzero of Pantoea agglomerans, belonging to the "phiKMV-like viruses".</title>
        <authorList>
            <person name="Adriaenssens E.M."/>
            <person name="Ceyssens P.J."/>
            <person name="Dunon V."/>
            <person name="Ackermann H.W."/>
            <person name="Van Vaerenbergh J."/>
            <person name="Maes M."/>
            <person name="De Proft M."/>
            <person name="Lavigne R."/>
        </authorList>
    </citation>
    <scope>NUCLEOTIDE SEQUENCE [LARGE SCALE GENOMIC DNA]</scope>
</reference>
<protein>
    <submittedName>
        <fullName evidence="1">Uncharacterized protein</fullName>
    </submittedName>
</protein>
<sequence>MTTIRFFFSAEQKDIIATINGAADTIAVGDTAICFDGAKGIGHFGADIELAKQATDSFLEDYEKGGALLILLQGGEVNSVPQGYELIRTAEA</sequence>
<dbReference type="EMBL" id="FR687252">
    <property type="protein sequence ID" value="CBW54766.1"/>
    <property type="molecule type" value="Genomic_DNA"/>
</dbReference>
<name>E1Y3Y1_9CAUD</name>